<protein>
    <submittedName>
        <fullName evidence="1">Uncharacterized protein</fullName>
    </submittedName>
</protein>
<dbReference type="EMBL" id="CAJJDN010000096">
    <property type="protein sequence ID" value="CAD8110526.1"/>
    <property type="molecule type" value="Genomic_DNA"/>
</dbReference>
<dbReference type="Proteomes" id="UP000692954">
    <property type="component" value="Unassembled WGS sequence"/>
</dbReference>
<gene>
    <name evidence="1" type="ORF">PSON_ATCC_30995.1.T0960031</name>
</gene>
<sequence length="369" mass="43214">MKSFQCMNHKQDIVYYCNDQNCENRCLCAQCEHEHDKTPVQNLLEGYNIKELVQCFQSFKQIINDLMTKMEHELSQHLQQIKQPQASVQNLEQFDKRLSEISNIQNTLQAKIKNRLQHIINTLKGQDLDQSPINIIDTRRKEHSKSIILSQAQIQQDIIKKTKQSKIFKMNVAHSNQQDTQQIIQQPNLNLDRVEVARLQQLSTQDWAWKMSSSTVFCCIFSSLRDLKIIGFLQPCLFKSSTKNYQKKSAVINFGIYNKKNLTKQPIHIEKFTLRHSKMNIVHDCYELMLSKPIALKEFTEYSIAIWPSKVLYCHYFSIAAPINPFIAFQTQDFNDNPKIKRSEEFPQVISTFRAGLVPYLIIDPREQL</sequence>
<accession>A0A8S1Q4E1</accession>
<name>A0A8S1Q4E1_9CILI</name>
<evidence type="ECO:0000313" key="1">
    <source>
        <dbReference type="EMBL" id="CAD8110526.1"/>
    </source>
</evidence>
<keyword evidence="2" id="KW-1185">Reference proteome</keyword>
<evidence type="ECO:0000313" key="2">
    <source>
        <dbReference type="Proteomes" id="UP000692954"/>
    </source>
</evidence>
<proteinExistence type="predicted"/>
<organism evidence="1 2">
    <name type="scientific">Paramecium sonneborni</name>
    <dbReference type="NCBI Taxonomy" id="65129"/>
    <lineage>
        <taxon>Eukaryota</taxon>
        <taxon>Sar</taxon>
        <taxon>Alveolata</taxon>
        <taxon>Ciliophora</taxon>
        <taxon>Intramacronucleata</taxon>
        <taxon>Oligohymenophorea</taxon>
        <taxon>Peniculida</taxon>
        <taxon>Parameciidae</taxon>
        <taxon>Paramecium</taxon>
    </lineage>
</organism>
<dbReference type="AlphaFoldDB" id="A0A8S1Q4E1"/>
<reference evidence="1" key="1">
    <citation type="submission" date="2021-01" db="EMBL/GenBank/DDBJ databases">
        <authorList>
            <consortium name="Genoscope - CEA"/>
            <person name="William W."/>
        </authorList>
    </citation>
    <scope>NUCLEOTIDE SEQUENCE</scope>
</reference>
<comment type="caution">
    <text evidence="1">The sequence shown here is derived from an EMBL/GenBank/DDBJ whole genome shotgun (WGS) entry which is preliminary data.</text>
</comment>
<dbReference type="OrthoDB" id="285381at2759"/>